<accession>M9LT80</accession>
<reference evidence="2" key="1">
    <citation type="journal article" date="2013" name="Genome Announc.">
        <title>Genome sequence of the basidiomycetous yeast Pseudozyma antarctica T-34, a producer of the glycolipid biosurfactants mannosylerythritol lipids.</title>
        <authorList>
            <person name="Morita T."/>
            <person name="Koike H."/>
            <person name="Koyama Y."/>
            <person name="Hagiwara H."/>
            <person name="Ito E."/>
            <person name="Fukuoka T."/>
            <person name="Imura T."/>
            <person name="Machida M."/>
            <person name="Kitamoto D."/>
        </authorList>
    </citation>
    <scope>NUCLEOTIDE SEQUENCE [LARGE SCALE GENOMIC DNA]</scope>
    <source>
        <strain evidence="2">T-34</strain>
    </source>
</reference>
<protein>
    <submittedName>
        <fullName evidence="1">Uncharacterized protein</fullName>
    </submittedName>
</protein>
<gene>
    <name evidence="1" type="ORF">PANT_5c00053</name>
</gene>
<organism evidence="1 2">
    <name type="scientific">Pseudozyma antarctica (strain T-34)</name>
    <name type="common">Yeast</name>
    <name type="synonym">Candida antarctica</name>
    <dbReference type="NCBI Taxonomy" id="1151754"/>
    <lineage>
        <taxon>Eukaryota</taxon>
        <taxon>Fungi</taxon>
        <taxon>Dikarya</taxon>
        <taxon>Basidiomycota</taxon>
        <taxon>Ustilaginomycotina</taxon>
        <taxon>Ustilaginomycetes</taxon>
        <taxon>Ustilaginales</taxon>
        <taxon>Ustilaginaceae</taxon>
        <taxon>Moesziomyces</taxon>
    </lineage>
</organism>
<dbReference type="EMBL" id="DF196771">
    <property type="protein sequence ID" value="GAC71749.1"/>
    <property type="molecule type" value="Genomic_DNA"/>
</dbReference>
<dbReference type="AlphaFoldDB" id="M9LT80"/>
<evidence type="ECO:0000313" key="2">
    <source>
        <dbReference type="Proteomes" id="UP000011976"/>
    </source>
</evidence>
<proteinExistence type="predicted"/>
<evidence type="ECO:0000313" key="1">
    <source>
        <dbReference type="EMBL" id="GAC71749.1"/>
    </source>
</evidence>
<dbReference type="Proteomes" id="UP000011976">
    <property type="component" value="Unassembled WGS sequence"/>
</dbReference>
<name>M9LT80_PSEA3</name>
<sequence>MLAMGGNTLLKAKKGSDLYDSYGEESKLKPDTVAVLKNVESSKSSGRTLLIREPHSTNFRVVSATWEDVLAWHQAMERRRSPQKAVLIQDL</sequence>